<dbReference type="InterPro" id="IPR047801">
    <property type="entry name" value="Peptidase_C45"/>
</dbReference>
<organism evidence="2 3">
    <name type="scientific">Sphagnum jensenii</name>
    <dbReference type="NCBI Taxonomy" id="128206"/>
    <lineage>
        <taxon>Eukaryota</taxon>
        <taxon>Viridiplantae</taxon>
        <taxon>Streptophyta</taxon>
        <taxon>Embryophyta</taxon>
        <taxon>Bryophyta</taxon>
        <taxon>Sphagnophytina</taxon>
        <taxon>Sphagnopsida</taxon>
        <taxon>Sphagnales</taxon>
        <taxon>Sphagnaceae</taxon>
        <taxon>Sphagnum</taxon>
    </lineage>
</organism>
<proteinExistence type="predicted"/>
<protein>
    <recommendedName>
        <fullName evidence="1">Peptidase C45 hydrolase domain-containing protein</fullName>
    </recommendedName>
</protein>
<reference evidence="2" key="1">
    <citation type="submission" date="2024-02" db="EMBL/GenBank/DDBJ databases">
        <authorList>
            <consortium name="ELIXIR-Norway"/>
            <consortium name="Elixir Norway"/>
        </authorList>
    </citation>
    <scope>NUCLEOTIDE SEQUENCE</scope>
</reference>
<feature type="domain" description="Peptidase C45 hydrolase" evidence="1">
    <location>
        <begin position="143"/>
        <end position="360"/>
    </location>
</feature>
<evidence type="ECO:0000313" key="3">
    <source>
        <dbReference type="Proteomes" id="UP001497444"/>
    </source>
</evidence>
<dbReference type="InterPro" id="IPR047794">
    <property type="entry name" value="C45_proenzyme-like"/>
</dbReference>
<evidence type="ECO:0000259" key="1">
    <source>
        <dbReference type="Pfam" id="PF03417"/>
    </source>
</evidence>
<dbReference type="Gene3D" id="3.60.60.10">
    <property type="entry name" value="Penicillin V Acylase, Chain A"/>
    <property type="match status" value="1"/>
</dbReference>
<name>A0ABP0W3B7_9BRYO</name>
<dbReference type="Proteomes" id="UP001497444">
    <property type="component" value="Chromosome 13"/>
</dbReference>
<dbReference type="Pfam" id="PF03417">
    <property type="entry name" value="AAT"/>
    <property type="match status" value="1"/>
</dbReference>
<gene>
    <name evidence="2" type="ORF">CSSPJE1EN1_LOCUS6753</name>
</gene>
<dbReference type="EMBL" id="OZ020108">
    <property type="protein sequence ID" value="CAK9261275.1"/>
    <property type="molecule type" value="Genomic_DNA"/>
</dbReference>
<dbReference type="PANTHER" id="PTHR34180:SF1">
    <property type="entry name" value="BETA-ALANYL-DOPAMINE_CARCININE HYDROLASE"/>
    <property type="match status" value="1"/>
</dbReference>
<dbReference type="NCBIfam" id="NF040521">
    <property type="entry name" value="C45_proenzyme"/>
    <property type="match status" value="1"/>
</dbReference>
<keyword evidence="3" id="KW-1185">Reference proteome</keyword>
<dbReference type="InterPro" id="IPR005079">
    <property type="entry name" value="Peptidase_C45_hydrolase"/>
</dbReference>
<dbReference type="PANTHER" id="PTHR34180">
    <property type="entry name" value="PEPTIDASE C45"/>
    <property type="match status" value="1"/>
</dbReference>
<sequence>MLVGSGFCTFFAQMGSEEFKPWLPCLRLRSRRGYELGFAIGQHFATMIHSRFKQDPYLHSQMLPFAMSADGQQLISSLSATNKTRFPEYWDEMCGTADGSQVPFLQVLLINMRKEIAPFLPTKTSSEKLGDADQCSTVLLHSDNLSLIAHNEDAHVSILDHVYLVHAELEDGLSFVAYTYAGELPSCAFGFNSYGVVFTLNSVPLASEEAVAGGVARNFISRDLLEAHNLDDALERARERHLSVGHNYNIMDINERKIVTVETASNARSSTRNIAMEPFFHANMYLHLQVPQVANETSLYRQKRAEQLPKLSKMEILSLLGNVSDEPYPIYMQGPMLITLCTVLFDLQNETWTVYRGNPQEQVIHSHDSLRLHSI</sequence>
<evidence type="ECO:0000313" key="2">
    <source>
        <dbReference type="EMBL" id="CAK9261275.1"/>
    </source>
</evidence>
<accession>A0ABP0W3B7</accession>